<protein>
    <recommendedName>
        <fullName evidence="1">NAD-dependent epimerase/dehydratase domain-containing protein</fullName>
    </recommendedName>
</protein>
<organism evidence="2 3">
    <name type="scientific">Dyadobacter linearis</name>
    <dbReference type="NCBI Taxonomy" id="2823330"/>
    <lineage>
        <taxon>Bacteria</taxon>
        <taxon>Pseudomonadati</taxon>
        <taxon>Bacteroidota</taxon>
        <taxon>Cytophagia</taxon>
        <taxon>Cytophagales</taxon>
        <taxon>Spirosomataceae</taxon>
        <taxon>Dyadobacter</taxon>
    </lineage>
</organism>
<gene>
    <name evidence="2" type="ORF">DYBT9623_02627</name>
</gene>
<evidence type="ECO:0000313" key="3">
    <source>
        <dbReference type="Proteomes" id="UP000679725"/>
    </source>
</evidence>
<dbReference type="InterPro" id="IPR036291">
    <property type="entry name" value="NAD(P)-bd_dom_sf"/>
</dbReference>
<dbReference type="RefSeq" id="WP_215233969.1">
    <property type="nucleotide sequence ID" value="NZ_CAJRAU010000003.1"/>
</dbReference>
<dbReference type="Proteomes" id="UP000679725">
    <property type="component" value="Unassembled WGS sequence"/>
</dbReference>
<feature type="domain" description="NAD-dependent epimerase/dehydratase" evidence="1">
    <location>
        <begin position="6"/>
        <end position="227"/>
    </location>
</feature>
<dbReference type="PANTHER" id="PTHR43245">
    <property type="entry name" value="BIFUNCTIONAL POLYMYXIN RESISTANCE PROTEIN ARNA"/>
    <property type="match status" value="1"/>
</dbReference>
<dbReference type="InterPro" id="IPR050177">
    <property type="entry name" value="Lipid_A_modif_metabolic_enz"/>
</dbReference>
<evidence type="ECO:0000259" key="1">
    <source>
        <dbReference type="Pfam" id="PF01370"/>
    </source>
</evidence>
<keyword evidence="3" id="KW-1185">Reference proteome</keyword>
<dbReference type="Gene3D" id="3.40.50.720">
    <property type="entry name" value="NAD(P)-binding Rossmann-like Domain"/>
    <property type="match status" value="1"/>
</dbReference>
<dbReference type="Pfam" id="PF01370">
    <property type="entry name" value="Epimerase"/>
    <property type="match status" value="1"/>
</dbReference>
<proteinExistence type="predicted"/>
<dbReference type="InterPro" id="IPR001509">
    <property type="entry name" value="Epimerase_deHydtase"/>
</dbReference>
<sequence>MRNKVAVIGSDSFLSIDLVKSLLPEYDITGFSRNNNQQLGEHIVFAFPDRKIDLQSLLSFDHIVYCAGSGIQAGKGEDYLYELNTYLPIEIALFLNKHNFEGKYITFGSYAEIGNNSEDRSYTEDDLLLSKLPVPNNYCVSKRLLSRFFDSANLSIRFFHLILPTIYGKGENSMRLIPYLVSSLTSKQRPKLTGGHQKRQYIHSKDIASLLKALLQSVNVPAGIYNVPSYETRFVKDIVASIYSALSADESLAPESLQRYDETMKYLELDFTKMKNQFPAWQPTISILDSIEEYLD</sequence>
<dbReference type="EMBL" id="CAJRAU010000003">
    <property type="protein sequence ID" value="CAG5069890.1"/>
    <property type="molecule type" value="Genomic_DNA"/>
</dbReference>
<dbReference type="SUPFAM" id="SSF51735">
    <property type="entry name" value="NAD(P)-binding Rossmann-fold domains"/>
    <property type="match status" value="1"/>
</dbReference>
<name>A0ABM8UQV3_9BACT</name>
<reference evidence="2 3" key="1">
    <citation type="submission" date="2021-04" db="EMBL/GenBank/DDBJ databases">
        <authorList>
            <person name="Rodrigo-Torres L."/>
            <person name="Arahal R. D."/>
            <person name="Lucena T."/>
        </authorList>
    </citation>
    <scope>NUCLEOTIDE SEQUENCE [LARGE SCALE GENOMIC DNA]</scope>
    <source>
        <strain evidence="2 3">CECT 9623</strain>
    </source>
</reference>
<evidence type="ECO:0000313" key="2">
    <source>
        <dbReference type="EMBL" id="CAG5069890.1"/>
    </source>
</evidence>
<accession>A0ABM8UQV3</accession>
<comment type="caution">
    <text evidence="2">The sequence shown here is derived from an EMBL/GenBank/DDBJ whole genome shotgun (WGS) entry which is preliminary data.</text>
</comment>